<dbReference type="InterPro" id="IPR022398">
    <property type="entry name" value="Peptidase_S8_His-AS"/>
</dbReference>
<evidence type="ECO:0000313" key="8">
    <source>
        <dbReference type="Proteomes" id="UP001560573"/>
    </source>
</evidence>
<evidence type="ECO:0000256" key="2">
    <source>
        <dbReference type="ARBA" id="ARBA00022670"/>
    </source>
</evidence>
<evidence type="ECO:0000256" key="4">
    <source>
        <dbReference type="ARBA" id="ARBA00022825"/>
    </source>
</evidence>
<dbReference type="InterPro" id="IPR050131">
    <property type="entry name" value="Peptidase_S8_subtilisin-like"/>
</dbReference>
<evidence type="ECO:0000256" key="1">
    <source>
        <dbReference type="ARBA" id="ARBA00011073"/>
    </source>
</evidence>
<feature type="active site" description="Charge relay system" evidence="5">
    <location>
        <position position="435"/>
    </location>
</feature>
<gene>
    <name evidence="7" type="ORF">QTN47_02665</name>
</gene>
<dbReference type="PROSITE" id="PS51257">
    <property type="entry name" value="PROKAR_LIPOPROTEIN"/>
    <property type="match status" value="1"/>
</dbReference>
<feature type="active site" description="Charge relay system" evidence="5">
    <location>
        <position position="172"/>
    </location>
</feature>
<dbReference type="InterPro" id="IPR036852">
    <property type="entry name" value="Peptidase_S8/S53_dom_sf"/>
</dbReference>
<dbReference type="InterPro" id="IPR023828">
    <property type="entry name" value="Peptidase_S8_Ser-AS"/>
</dbReference>
<dbReference type="RefSeq" id="WP_369327773.1">
    <property type="nucleotide sequence ID" value="NZ_JAULBC010000001.1"/>
</dbReference>
<keyword evidence="8" id="KW-1185">Reference proteome</keyword>
<proteinExistence type="inferred from homology"/>
<evidence type="ECO:0000313" key="7">
    <source>
        <dbReference type="EMBL" id="MEX6686376.1"/>
    </source>
</evidence>
<dbReference type="PRINTS" id="PR00723">
    <property type="entry name" value="SUBTILISIN"/>
</dbReference>
<feature type="domain" description="Peptidase S8/S53" evidence="6">
    <location>
        <begin position="163"/>
        <end position="484"/>
    </location>
</feature>
<dbReference type="Proteomes" id="UP001560573">
    <property type="component" value="Unassembled WGS sequence"/>
</dbReference>
<dbReference type="PANTHER" id="PTHR43806:SF11">
    <property type="entry name" value="CEREVISIN-RELATED"/>
    <property type="match status" value="1"/>
</dbReference>
<keyword evidence="4 5" id="KW-0720">Serine protease</keyword>
<dbReference type="InterPro" id="IPR015500">
    <property type="entry name" value="Peptidase_S8_subtilisin-rel"/>
</dbReference>
<accession>A0ABV3Z932</accession>
<dbReference type="PANTHER" id="PTHR43806">
    <property type="entry name" value="PEPTIDASE S8"/>
    <property type="match status" value="1"/>
</dbReference>
<dbReference type="Gene3D" id="3.40.50.200">
    <property type="entry name" value="Peptidase S8/S53 domain"/>
    <property type="match status" value="1"/>
</dbReference>
<name>A0ABV3Z932_9BACT</name>
<keyword evidence="3 5" id="KW-0378">Hydrolase</keyword>
<evidence type="ECO:0000256" key="3">
    <source>
        <dbReference type="ARBA" id="ARBA00022801"/>
    </source>
</evidence>
<evidence type="ECO:0000256" key="5">
    <source>
        <dbReference type="PROSITE-ProRule" id="PRU01240"/>
    </source>
</evidence>
<dbReference type="EMBL" id="JAULBC010000001">
    <property type="protein sequence ID" value="MEX6686376.1"/>
    <property type="molecule type" value="Genomic_DNA"/>
</dbReference>
<dbReference type="InterPro" id="IPR000209">
    <property type="entry name" value="Peptidase_S8/S53_dom"/>
</dbReference>
<dbReference type="SUPFAM" id="SSF52743">
    <property type="entry name" value="Subtilisin-like"/>
    <property type="match status" value="1"/>
</dbReference>
<sequence length="494" mass="52999">MKKIQLLYYVLFVGIVISSCKKDMDKVDWRLPSTTSGLKHDRGFIVIAKEGAKLENIAASLTNLGCKKFVLKESIKELSLIHVQTPDPTFPEKARAVADVQSVVVDVVAQWHLPTRLKSSGYSVSNTPASEYTDKLNRNPWSFLQWDLQAAKVANAWNKGYEGAGAKVAVLDGGFQTKNPDIADNIILKQNFIDGETIDYKGSEGFSHGTNVAGIIAGIDNNLGIVGVAPKAKLILVKVLDDAGSGPFSALINGIYFAATHGANIINMSLGAELPLKAYKDDNGTPDDPSDDFIVRPDKDVRDLIIALNRATVFANNVGATLIAAAGNDGVNYDQEKNFITYPANCIGVLAVSATGPIGWAKNHNTFLYVPASFSNTGKNFISFAASGGSYPEHLDVSNVTVGPVTAPAYVFDWVFGLGFEDNGDFLVGWVAGTSQATPHVSAIAAMIYGKYKQLSSPHLIADILRRSSIDLGPKNRDADYGYGEVDAGKAITY</sequence>
<dbReference type="Pfam" id="PF00082">
    <property type="entry name" value="Peptidase_S8"/>
    <property type="match status" value="1"/>
</dbReference>
<dbReference type="PROSITE" id="PS51892">
    <property type="entry name" value="SUBTILASE"/>
    <property type="match status" value="1"/>
</dbReference>
<organism evidence="7 8">
    <name type="scientific">Danxiaibacter flavus</name>
    <dbReference type="NCBI Taxonomy" id="3049108"/>
    <lineage>
        <taxon>Bacteria</taxon>
        <taxon>Pseudomonadati</taxon>
        <taxon>Bacteroidota</taxon>
        <taxon>Chitinophagia</taxon>
        <taxon>Chitinophagales</taxon>
        <taxon>Chitinophagaceae</taxon>
        <taxon>Danxiaibacter</taxon>
    </lineage>
</organism>
<evidence type="ECO:0000259" key="6">
    <source>
        <dbReference type="Pfam" id="PF00082"/>
    </source>
</evidence>
<comment type="caution">
    <text evidence="7">The sequence shown here is derived from an EMBL/GenBank/DDBJ whole genome shotgun (WGS) entry which is preliminary data.</text>
</comment>
<feature type="active site" description="Charge relay system" evidence="5">
    <location>
        <position position="208"/>
    </location>
</feature>
<protein>
    <submittedName>
        <fullName evidence="7">S8 family serine peptidase</fullName>
    </submittedName>
</protein>
<dbReference type="PROSITE" id="PS00137">
    <property type="entry name" value="SUBTILASE_HIS"/>
    <property type="match status" value="1"/>
</dbReference>
<comment type="similarity">
    <text evidence="1 5">Belongs to the peptidase S8 family.</text>
</comment>
<dbReference type="PROSITE" id="PS00138">
    <property type="entry name" value="SUBTILASE_SER"/>
    <property type="match status" value="1"/>
</dbReference>
<reference evidence="7 8" key="1">
    <citation type="submission" date="2023-07" db="EMBL/GenBank/DDBJ databases">
        <authorList>
            <person name="Lian W.-H."/>
        </authorList>
    </citation>
    <scope>NUCLEOTIDE SEQUENCE [LARGE SCALE GENOMIC DNA]</scope>
    <source>
        <strain evidence="7 8">SYSU DXS3180</strain>
    </source>
</reference>
<keyword evidence="2 5" id="KW-0645">Protease</keyword>